<dbReference type="AlphaFoldDB" id="A0A859D0U6"/>
<dbReference type="GO" id="GO:0055085">
    <property type="term" value="P:transmembrane transport"/>
    <property type="evidence" value="ECO:0007669"/>
    <property type="project" value="InterPro"/>
</dbReference>
<reference evidence="3 4" key="1">
    <citation type="submission" date="2020-06" db="EMBL/GenBank/DDBJ databases">
        <authorList>
            <person name="Voronona O.L."/>
            <person name="Aksenova E.I."/>
            <person name="Kunda M.S."/>
            <person name="Semenov A.N."/>
            <person name="Ryzhova N."/>
        </authorList>
    </citation>
    <scope>NUCLEOTIDE SEQUENCE [LARGE SCALE GENOMIC DNA]</scope>
    <source>
        <strain evidence="3 4">MPKMM3633</strain>
    </source>
</reference>
<evidence type="ECO:0000256" key="2">
    <source>
        <dbReference type="SAM" id="SignalP"/>
    </source>
</evidence>
<dbReference type="EMBL" id="CP054301">
    <property type="protein sequence ID" value="QKK80420.1"/>
    <property type="molecule type" value="Genomic_DNA"/>
</dbReference>
<sequence>MKKIMSSCVIMASISLSSVSVLAETTLRFAHFWPATSDVQAKLFSEWAKTVSKESNGELKIEMYPSQTLVKANRAYDGAVNGLADISALVQGYNAGRFPLSEIVQLPGISSSAPQGACILQTLYDEGDINQEYDDSHVLFLFTTGPAYLHTRDQDIQKPSDFKGLKIRRPNAVGGEMLVQMGASPVGMSAPNIYQSLERRVVDGLSFPFEAMKVFRVNELVNYHLQIPYASGLFAVTMNKRSYNRLSPAIKKVIDDNSGMKWSMKAASVFDQLDKEGLQEAEDQGDVIHVVNDPMNDSDWGPLLKKGTESYLDRIEQEGRTTARSVYQKAMSLRAQCDV</sequence>
<dbReference type="Gene3D" id="3.40.190.170">
    <property type="entry name" value="Bacterial extracellular solute-binding protein, family 7"/>
    <property type="match status" value="1"/>
</dbReference>
<dbReference type="Proteomes" id="UP000509371">
    <property type="component" value="Chromosome"/>
</dbReference>
<gene>
    <name evidence="3" type="ORF">MP3633_1691</name>
</gene>
<protein>
    <submittedName>
        <fullName evidence="3">TRAP-type C4-dicarboxylate transport system periplasmic protein DctP</fullName>
    </submittedName>
</protein>
<dbReference type="PANTHER" id="PTHR33376:SF15">
    <property type="entry name" value="BLL6794 PROTEIN"/>
    <property type="match status" value="1"/>
</dbReference>
<evidence type="ECO:0000313" key="3">
    <source>
        <dbReference type="EMBL" id="QKK80420.1"/>
    </source>
</evidence>
<proteinExistence type="predicted"/>
<evidence type="ECO:0000313" key="4">
    <source>
        <dbReference type="Proteomes" id="UP000509371"/>
    </source>
</evidence>
<name>A0A859D0U6_9GAMM</name>
<dbReference type="InterPro" id="IPR038404">
    <property type="entry name" value="TRAP_DctP_sf"/>
</dbReference>
<evidence type="ECO:0000256" key="1">
    <source>
        <dbReference type="ARBA" id="ARBA00022729"/>
    </source>
</evidence>
<dbReference type="NCBIfam" id="NF037995">
    <property type="entry name" value="TRAP_S1"/>
    <property type="match status" value="1"/>
</dbReference>
<feature type="chain" id="PRO_5032723304" evidence="2">
    <location>
        <begin position="24"/>
        <end position="339"/>
    </location>
</feature>
<accession>A0A859D0U6</accession>
<dbReference type="InterPro" id="IPR018389">
    <property type="entry name" value="DctP_fam"/>
</dbReference>
<dbReference type="Pfam" id="PF03480">
    <property type="entry name" value="DctP"/>
    <property type="match status" value="1"/>
</dbReference>
<organism evidence="3 4">
    <name type="scientific">Marinomonas primoryensis</name>
    <dbReference type="NCBI Taxonomy" id="178399"/>
    <lineage>
        <taxon>Bacteria</taxon>
        <taxon>Pseudomonadati</taxon>
        <taxon>Pseudomonadota</taxon>
        <taxon>Gammaproteobacteria</taxon>
        <taxon>Oceanospirillales</taxon>
        <taxon>Oceanospirillaceae</taxon>
        <taxon>Marinomonas</taxon>
    </lineage>
</organism>
<feature type="signal peptide" evidence="2">
    <location>
        <begin position="1"/>
        <end position="23"/>
    </location>
</feature>
<dbReference type="CDD" id="cd13665">
    <property type="entry name" value="PBP2_TRAP_Dctp3_4"/>
    <property type="match status" value="1"/>
</dbReference>
<keyword evidence="1 2" id="KW-0732">Signal</keyword>
<dbReference type="KEGG" id="mpri:MP3633_1691"/>
<dbReference type="PANTHER" id="PTHR33376">
    <property type="match status" value="1"/>
</dbReference>
<dbReference type="RefSeq" id="WP_176335187.1">
    <property type="nucleotide sequence ID" value="NZ_BAAAEF010000002.1"/>
</dbReference>